<proteinExistence type="predicted"/>
<dbReference type="Proteomes" id="UP000824533">
    <property type="component" value="Linkage Group LG18"/>
</dbReference>
<evidence type="ECO:0000313" key="2">
    <source>
        <dbReference type="Proteomes" id="UP000824533"/>
    </source>
</evidence>
<keyword evidence="2" id="KW-1185">Reference proteome</keyword>
<name>A0ACC1CR04_9NEOP</name>
<organism evidence="1 2">
    <name type="scientific">Dendrolimus kikuchii</name>
    <dbReference type="NCBI Taxonomy" id="765133"/>
    <lineage>
        <taxon>Eukaryota</taxon>
        <taxon>Metazoa</taxon>
        <taxon>Ecdysozoa</taxon>
        <taxon>Arthropoda</taxon>
        <taxon>Hexapoda</taxon>
        <taxon>Insecta</taxon>
        <taxon>Pterygota</taxon>
        <taxon>Neoptera</taxon>
        <taxon>Endopterygota</taxon>
        <taxon>Lepidoptera</taxon>
        <taxon>Glossata</taxon>
        <taxon>Ditrysia</taxon>
        <taxon>Bombycoidea</taxon>
        <taxon>Lasiocampidae</taxon>
        <taxon>Dendrolimus</taxon>
    </lineage>
</organism>
<comment type="caution">
    <text evidence="1">The sequence shown here is derived from an EMBL/GenBank/DDBJ whole genome shotgun (WGS) entry which is preliminary data.</text>
</comment>
<gene>
    <name evidence="1" type="ORF">K1T71_010229</name>
</gene>
<protein>
    <submittedName>
        <fullName evidence="1">Uncharacterized protein</fullName>
    </submittedName>
</protein>
<reference evidence="1 2" key="1">
    <citation type="journal article" date="2021" name="Front. Genet.">
        <title>Chromosome-Level Genome Assembly Reveals Significant Gene Expansion in the Toll and IMD Signaling Pathways of Dendrolimus kikuchii.</title>
        <authorList>
            <person name="Zhou J."/>
            <person name="Wu P."/>
            <person name="Xiong Z."/>
            <person name="Liu N."/>
            <person name="Zhao N."/>
            <person name="Ji M."/>
            <person name="Qiu Y."/>
            <person name="Yang B."/>
        </authorList>
    </citation>
    <scope>NUCLEOTIDE SEQUENCE [LARGE SCALE GENOMIC DNA]</scope>
    <source>
        <strain evidence="1">Ann1</strain>
    </source>
</reference>
<accession>A0ACC1CR04</accession>
<evidence type="ECO:0000313" key="1">
    <source>
        <dbReference type="EMBL" id="KAJ0174083.1"/>
    </source>
</evidence>
<dbReference type="EMBL" id="CM034404">
    <property type="protein sequence ID" value="KAJ0174083.1"/>
    <property type="molecule type" value="Genomic_DNA"/>
</dbReference>
<sequence>MLINANVRRISQNESICKQIRAPQKKKLKKISKHNQQKTKNDRNLVKNTKPVKPNNNDTKLEVRQKVIHISPGKTVRAQTKLNAKEWELINKKESKPTIKGQDSLQPASIRSTPSSERSSLTLNAPEKSRSSIKRILRKQLWELSKSSIKGSNHWNSLLAKNNIDIDNINIDKIDLSLINVDALGIQNKLLKRTVTWLLK</sequence>